<dbReference type="AlphaFoldDB" id="A0AAD4LY76"/>
<evidence type="ECO:0000313" key="3">
    <source>
        <dbReference type="Proteomes" id="UP001203297"/>
    </source>
</evidence>
<organism evidence="2 3">
    <name type="scientific">Multifurca ochricompacta</name>
    <dbReference type="NCBI Taxonomy" id="376703"/>
    <lineage>
        <taxon>Eukaryota</taxon>
        <taxon>Fungi</taxon>
        <taxon>Dikarya</taxon>
        <taxon>Basidiomycota</taxon>
        <taxon>Agaricomycotina</taxon>
        <taxon>Agaricomycetes</taxon>
        <taxon>Russulales</taxon>
        <taxon>Russulaceae</taxon>
        <taxon>Multifurca</taxon>
    </lineage>
</organism>
<evidence type="ECO:0000313" key="2">
    <source>
        <dbReference type="EMBL" id="KAI0294728.1"/>
    </source>
</evidence>
<feature type="region of interest" description="Disordered" evidence="1">
    <location>
        <begin position="76"/>
        <end position="99"/>
    </location>
</feature>
<accession>A0AAD4LY76</accession>
<proteinExistence type="predicted"/>
<protein>
    <submittedName>
        <fullName evidence="2">Uncharacterized protein</fullName>
    </submittedName>
</protein>
<keyword evidence="3" id="KW-1185">Reference proteome</keyword>
<name>A0AAD4LY76_9AGAM</name>
<comment type="caution">
    <text evidence="2">The sequence shown here is derived from an EMBL/GenBank/DDBJ whole genome shotgun (WGS) entry which is preliminary data.</text>
</comment>
<reference evidence="2" key="1">
    <citation type="journal article" date="2022" name="New Phytol.">
        <title>Evolutionary transition to the ectomycorrhizal habit in the genomes of a hyperdiverse lineage of mushroom-forming fungi.</title>
        <authorList>
            <person name="Looney B."/>
            <person name="Miyauchi S."/>
            <person name="Morin E."/>
            <person name="Drula E."/>
            <person name="Courty P.E."/>
            <person name="Kohler A."/>
            <person name="Kuo A."/>
            <person name="LaButti K."/>
            <person name="Pangilinan J."/>
            <person name="Lipzen A."/>
            <person name="Riley R."/>
            <person name="Andreopoulos W."/>
            <person name="He G."/>
            <person name="Johnson J."/>
            <person name="Nolan M."/>
            <person name="Tritt A."/>
            <person name="Barry K.W."/>
            <person name="Grigoriev I.V."/>
            <person name="Nagy L.G."/>
            <person name="Hibbett D."/>
            <person name="Henrissat B."/>
            <person name="Matheny P.B."/>
            <person name="Labbe J."/>
            <person name="Martin F.M."/>
        </authorList>
    </citation>
    <scope>NUCLEOTIDE SEQUENCE</scope>
    <source>
        <strain evidence="2">BPL690</strain>
    </source>
</reference>
<dbReference type="Proteomes" id="UP001203297">
    <property type="component" value="Unassembled WGS sequence"/>
</dbReference>
<sequence length="99" mass="10185">MHDASKELAHIFTGDPQVTHGLPIPIVMGTVGTALPSQAAIPMALSPDSPPVSLLPPSQVVHHDSAIHGLGASDFADADMGGNTEPSPSLLYIPSDWQG</sequence>
<gene>
    <name evidence="2" type="ORF">B0F90DRAFT_1821025</name>
</gene>
<dbReference type="EMBL" id="WTXG01000069">
    <property type="protein sequence ID" value="KAI0294728.1"/>
    <property type="molecule type" value="Genomic_DNA"/>
</dbReference>
<evidence type="ECO:0000256" key="1">
    <source>
        <dbReference type="SAM" id="MobiDB-lite"/>
    </source>
</evidence>